<reference evidence="1" key="1">
    <citation type="submission" date="2022-10" db="EMBL/GenBank/DDBJ databases">
        <title>Culturing micro-colonial fungi from biological soil crusts in the Mojave desert and describing Neophaeococcomyces mojavensis, and introducing the new genera and species Taxawa tesnikishii.</title>
        <authorList>
            <person name="Kurbessoian T."/>
            <person name="Stajich J.E."/>
        </authorList>
    </citation>
    <scope>NUCLEOTIDE SEQUENCE</scope>
    <source>
        <strain evidence="1">JES_112</strain>
    </source>
</reference>
<organism evidence="1 2">
    <name type="scientific">Neophaeococcomyces mojaviensis</name>
    <dbReference type="NCBI Taxonomy" id="3383035"/>
    <lineage>
        <taxon>Eukaryota</taxon>
        <taxon>Fungi</taxon>
        <taxon>Dikarya</taxon>
        <taxon>Ascomycota</taxon>
        <taxon>Pezizomycotina</taxon>
        <taxon>Eurotiomycetes</taxon>
        <taxon>Chaetothyriomycetidae</taxon>
        <taxon>Chaetothyriales</taxon>
        <taxon>Chaetothyriales incertae sedis</taxon>
        <taxon>Neophaeococcomyces</taxon>
    </lineage>
</organism>
<comment type="caution">
    <text evidence="1">The sequence shown here is derived from an EMBL/GenBank/DDBJ whole genome shotgun (WGS) entry which is preliminary data.</text>
</comment>
<proteinExistence type="predicted"/>
<evidence type="ECO:0000313" key="1">
    <source>
        <dbReference type="EMBL" id="KAJ9654585.1"/>
    </source>
</evidence>
<name>A0ACC3A329_9EURO</name>
<evidence type="ECO:0000313" key="2">
    <source>
        <dbReference type="Proteomes" id="UP001172386"/>
    </source>
</evidence>
<protein>
    <submittedName>
        <fullName evidence="1">Ribulose bisphosphate carboxylase large chain</fullName>
    </submittedName>
</protein>
<keyword evidence="2" id="KW-1185">Reference proteome</keyword>
<sequence length="738" mass="81228">MRHSNVVQEQEGCLETALSAIIAPKVKSSTSLHRRHHSGSTDEAAVALTSNTDEKDSTRRERSYSSATESDDFSLWSDTGDIAEQFADEQDPLHIELDPLSSEGRSLSGRGHGGGRGKKVAFLHQDHRDRKNTYPGVDKEAIIIPSPPPRQIGKTEKVLAFIMAPSDLHTARTKGLVGKPLLYFTSVFVSLGVFLFGYDQGVMSGIITGPFFKDYFNQPTRAEIGTMVAILEVGAFISSLCVGRIGDVIGRRRTILYGSIIFFVGGMCQTLANGMPMMMLGRIIAGLGVGALSTIVPVYQSEISPPHNRGKLACIEFTGNISGYAASVWVDYFCSYIESDYAWRVPLLMQCVMGALLGAGSLIICESPRWLLDNDHDEEGIVVIANLYGGGDIHNDKARQEYREIKMNVLLQRQEGERSYSDMFRRYYKRVLIAMSAQAFAQLNGINVISYYAPLVFESAGWVGRDAILMTGINAFSYLASTIPPWYLVDKWGRRPILLSGAVAMIISLSLISYFLFIDIRWTPTLVVVFVMVYNAAFGASWGPIPWLYPPEILPLSIRAKGASLSTASNWAFNWLVGELTPILQEAIKWRLYLLHAFFCAVSFVLVYFLYPETANVRLEDMNALFGDATTAMPTPATQAERGSLMGVGSPASMDLRRGTPQLGRFGADDAIPGLDIDPPVLEVDGNGKPITEASRGRSTNGGEGLGGWIGRMVSRTRNQERSDSQRGQYGRIYQDED</sequence>
<gene>
    <name evidence="1" type="primary">HGT3</name>
    <name evidence="1" type="ORF">H2198_006400</name>
</gene>
<accession>A0ACC3A329</accession>
<dbReference type="EMBL" id="JAPDRQ010000117">
    <property type="protein sequence ID" value="KAJ9654585.1"/>
    <property type="molecule type" value="Genomic_DNA"/>
</dbReference>
<dbReference type="Proteomes" id="UP001172386">
    <property type="component" value="Unassembled WGS sequence"/>
</dbReference>